<dbReference type="Gene3D" id="1.25.10.10">
    <property type="entry name" value="Leucine-rich Repeat Variant"/>
    <property type="match status" value="1"/>
</dbReference>
<dbReference type="PANTHER" id="PTHR10182">
    <property type="entry name" value="CALCIUM-BINDING PROTEIN 39-RELATED"/>
    <property type="match status" value="1"/>
</dbReference>
<comment type="subcellular location">
    <subcellularLocation>
        <location evidence="1">Membrane</location>
        <topology evidence="1">Multi-pass membrane protein</topology>
    </subcellularLocation>
</comment>
<evidence type="ECO:0000256" key="5">
    <source>
        <dbReference type="ARBA" id="ARBA00023136"/>
    </source>
</evidence>
<dbReference type="PRINTS" id="PR00259">
    <property type="entry name" value="TMFOUR"/>
</dbReference>
<accession>A0A814GC74</accession>
<gene>
    <name evidence="7" type="ORF">XAT740_LOCUS12892</name>
</gene>
<evidence type="ECO:0008006" key="9">
    <source>
        <dbReference type="Google" id="ProtNLM"/>
    </source>
</evidence>
<dbReference type="PANTHER" id="PTHR10182:SF3">
    <property type="entry name" value="PROTEIN MO25"/>
    <property type="match status" value="1"/>
</dbReference>
<dbReference type="GO" id="GO:0035556">
    <property type="term" value="P:intracellular signal transduction"/>
    <property type="evidence" value="ECO:0007669"/>
    <property type="project" value="TreeGrafter"/>
</dbReference>
<dbReference type="InterPro" id="IPR011989">
    <property type="entry name" value="ARM-like"/>
</dbReference>
<evidence type="ECO:0000313" key="8">
    <source>
        <dbReference type="Proteomes" id="UP000663828"/>
    </source>
</evidence>
<dbReference type="InterPro" id="IPR013878">
    <property type="entry name" value="Mo25"/>
</dbReference>
<dbReference type="InterPro" id="IPR008952">
    <property type="entry name" value="Tetraspanin_EC2_sf"/>
</dbReference>
<keyword evidence="8" id="KW-1185">Reference proteome</keyword>
<evidence type="ECO:0000256" key="2">
    <source>
        <dbReference type="ARBA" id="ARBA00011012"/>
    </source>
</evidence>
<dbReference type="AlphaFoldDB" id="A0A814GC74"/>
<dbReference type="EMBL" id="CAJNOR010000737">
    <property type="protein sequence ID" value="CAF0994878.1"/>
    <property type="molecule type" value="Genomic_DNA"/>
</dbReference>
<keyword evidence="3 6" id="KW-0812">Transmembrane</keyword>
<evidence type="ECO:0000256" key="1">
    <source>
        <dbReference type="ARBA" id="ARBA00004141"/>
    </source>
</evidence>
<dbReference type="Gene3D" id="1.10.1450.10">
    <property type="entry name" value="Tetraspanin"/>
    <property type="match status" value="1"/>
</dbReference>
<protein>
    <recommendedName>
        <fullName evidence="9">Tetraspanin</fullName>
    </recommendedName>
</protein>
<comment type="similarity">
    <text evidence="2">Belongs to the Mo25 family.</text>
</comment>
<proteinExistence type="inferred from homology"/>
<feature type="transmembrane region" description="Helical" evidence="6">
    <location>
        <begin position="88"/>
        <end position="111"/>
    </location>
</feature>
<evidence type="ECO:0000256" key="4">
    <source>
        <dbReference type="ARBA" id="ARBA00022989"/>
    </source>
</evidence>
<feature type="transmembrane region" description="Helical" evidence="6">
    <location>
        <begin position="12"/>
        <end position="40"/>
    </location>
</feature>
<dbReference type="GO" id="GO:0016020">
    <property type="term" value="C:membrane"/>
    <property type="evidence" value="ECO:0007669"/>
    <property type="project" value="UniProtKB-SubCell"/>
</dbReference>
<evidence type="ECO:0000313" key="7">
    <source>
        <dbReference type="EMBL" id="CAF0994878.1"/>
    </source>
</evidence>
<name>A0A814GC74_ADIRI</name>
<feature type="transmembrane region" description="Helical" evidence="6">
    <location>
        <begin position="216"/>
        <end position="239"/>
    </location>
</feature>
<dbReference type="SUPFAM" id="SSF48371">
    <property type="entry name" value="ARM repeat"/>
    <property type="match status" value="1"/>
</dbReference>
<sequence length="583" mass="66655">MTWRRFQTTASLALLRTLLFFVNLIFILSGGILLLLGIALRSHFKEFLEITPEMKSSSPYVVMGLGIVILLIGFSALWCTIKGRITLLYVYSILILLVLIAEVVLAVAVIMRKQTYETAFKTNVRNIMHQYPQKPMNLHVDHLQRALSCCGIDSYTDWFETPYGSLQSQVPSSCCKISLNHTCTSVHLKTVNLPTDLNTNGCYSTVISTIKSNYPIFGGIILTIALFPLVAVILSCCLAHQLGKHRALLSSRSKTDYVKHLKECLTIIEIEHDKEKKIYEEAIKNIHKALLALKDGLFGPRDGSSEPAISDVSQLCSGIYSQELLLAMINNLSRVTFEDRKEIVAIVNNLLRRQVGTKYPAVDHIIQRPVILFKLIEGYENADIALNCGMMLRECIRVQELAEIILKSDEFYKFFDYVQKSTFDIASDAFATFKDLLTKHKSLCAEFLELNYDPFFSKYRDLLNSENYVTRRQSLKLLGELLLDRYNFSVMTKYITNPDNLKQQMNLLKEKSKNIQFEAFHVFKIFVANPSKPKAISDILLRNRDKLIEFLTTFHTDRTDDEQFNDEKAYLIKQISELKEIKA</sequence>
<dbReference type="GO" id="GO:0043539">
    <property type="term" value="F:protein serine/threonine kinase activator activity"/>
    <property type="evidence" value="ECO:0007669"/>
    <property type="project" value="TreeGrafter"/>
</dbReference>
<dbReference type="Pfam" id="PF00335">
    <property type="entry name" value="Tetraspanin"/>
    <property type="match status" value="1"/>
</dbReference>
<evidence type="ECO:0000256" key="3">
    <source>
        <dbReference type="ARBA" id="ARBA00022692"/>
    </source>
</evidence>
<keyword evidence="4 6" id="KW-1133">Transmembrane helix</keyword>
<comment type="caution">
    <text evidence="7">The sequence shown here is derived from an EMBL/GenBank/DDBJ whole genome shotgun (WGS) entry which is preliminary data.</text>
</comment>
<organism evidence="7 8">
    <name type="scientific">Adineta ricciae</name>
    <name type="common">Rotifer</name>
    <dbReference type="NCBI Taxonomy" id="249248"/>
    <lineage>
        <taxon>Eukaryota</taxon>
        <taxon>Metazoa</taxon>
        <taxon>Spiralia</taxon>
        <taxon>Gnathifera</taxon>
        <taxon>Rotifera</taxon>
        <taxon>Eurotatoria</taxon>
        <taxon>Bdelloidea</taxon>
        <taxon>Adinetida</taxon>
        <taxon>Adinetidae</taxon>
        <taxon>Adineta</taxon>
    </lineage>
</organism>
<evidence type="ECO:0000256" key="6">
    <source>
        <dbReference type="SAM" id="Phobius"/>
    </source>
</evidence>
<dbReference type="Pfam" id="PF08569">
    <property type="entry name" value="Mo25"/>
    <property type="match status" value="1"/>
</dbReference>
<reference evidence="7" key="1">
    <citation type="submission" date="2021-02" db="EMBL/GenBank/DDBJ databases">
        <authorList>
            <person name="Nowell W R."/>
        </authorList>
    </citation>
    <scope>NUCLEOTIDE SEQUENCE</scope>
</reference>
<dbReference type="SUPFAM" id="SSF48652">
    <property type="entry name" value="Tetraspanin"/>
    <property type="match status" value="1"/>
</dbReference>
<keyword evidence="5 6" id="KW-0472">Membrane</keyword>
<dbReference type="InterPro" id="IPR018499">
    <property type="entry name" value="Tetraspanin/Peripherin"/>
</dbReference>
<dbReference type="InterPro" id="IPR016024">
    <property type="entry name" value="ARM-type_fold"/>
</dbReference>
<dbReference type="Proteomes" id="UP000663828">
    <property type="component" value="Unassembled WGS sequence"/>
</dbReference>
<feature type="transmembrane region" description="Helical" evidence="6">
    <location>
        <begin position="60"/>
        <end position="81"/>
    </location>
</feature>